<name>B9S9V0_RICCO</name>
<keyword evidence="1" id="KW-0677">Repeat</keyword>
<dbReference type="eggNOG" id="KOG4197">
    <property type="taxonomic scope" value="Eukaryota"/>
</dbReference>
<keyword evidence="4" id="KW-1185">Reference proteome</keyword>
<evidence type="ECO:0000313" key="3">
    <source>
        <dbReference type="EMBL" id="EEF39620.1"/>
    </source>
</evidence>
<evidence type="ECO:0008006" key="5">
    <source>
        <dbReference type="Google" id="ProtNLM"/>
    </source>
</evidence>
<dbReference type="PROSITE" id="PS51375">
    <property type="entry name" value="PPR"/>
    <property type="match status" value="1"/>
</dbReference>
<evidence type="ECO:0000256" key="1">
    <source>
        <dbReference type="ARBA" id="ARBA00022737"/>
    </source>
</evidence>
<dbReference type="InterPro" id="IPR002885">
    <property type="entry name" value="PPR_rpt"/>
</dbReference>
<evidence type="ECO:0000256" key="2">
    <source>
        <dbReference type="PROSITE-ProRule" id="PRU00708"/>
    </source>
</evidence>
<organism evidence="3 4">
    <name type="scientific">Ricinus communis</name>
    <name type="common">Castor bean</name>
    <dbReference type="NCBI Taxonomy" id="3988"/>
    <lineage>
        <taxon>Eukaryota</taxon>
        <taxon>Viridiplantae</taxon>
        <taxon>Streptophyta</taxon>
        <taxon>Embryophyta</taxon>
        <taxon>Tracheophyta</taxon>
        <taxon>Spermatophyta</taxon>
        <taxon>Magnoliopsida</taxon>
        <taxon>eudicotyledons</taxon>
        <taxon>Gunneridae</taxon>
        <taxon>Pentapetalae</taxon>
        <taxon>rosids</taxon>
        <taxon>fabids</taxon>
        <taxon>Malpighiales</taxon>
        <taxon>Euphorbiaceae</taxon>
        <taxon>Acalyphoideae</taxon>
        <taxon>Acalypheae</taxon>
        <taxon>Ricinus</taxon>
    </lineage>
</organism>
<dbReference type="STRING" id="3988.B9S9V0"/>
<dbReference type="InParanoid" id="B9S9V0"/>
<dbReference type="InterPro" id="IPR011990">
    <property type="entry name" value="TPR-like_helical_dom_sf"/>
</dbReference>
<dbReference type="EMBL" id="EQ973899">
    <property type="protein sequence ID" value="EEF39620.1"/>
    <property type="molecule type" value="Genomic_DNA"/>
</dbReference>
<proteinExistence type="predicted"/>
<evidence type="ECO:0000313" key="4">
    <source>
        <dbReference type="Proteomes" id="UP000008311"/>
    </source>
</evidence>
<dbReference type="AlphaFoldDB" id="B9S9V0"/>
<dbReference type="Pfam" id="PF01535">
    <property type="entry name" value="PPR"/>
    <property type="match status" value="1"/>
</dbReference>
<protein>
    <recommendedName>
        <fullName evidence="5">Pentatricopeptide repeat-containing protein</fullName>
    </recommendedName>
</protein>
<dbReference type="NCBIfam" id="TIGR00756">
    <property type="entry name" value="PPR"/>
    <property type="match status" value="1"/>
</dbReference>
<accession>B9S9V0</accession>
<reference evidence="4" key="1">
    <citation type="journal article" date="2010" name="Nat. Biotechnol.">
        <title>Draft genome sequence of the oilseed species Ricinus communis.</title>
        <authorList>
            <person name="Chan A.P."/>
            <person name="Crabtree J."/>
            <person name="Zhao Q."/>
            <person name="Lorenzi H."/>
            <person name="Orvis J."/>
            <person name="Puiu D."/>
            <person name="Melake-Berhan A."/>
            <person name="Jones K.M."/>
            <person name="Redman J."/>
            <person name="Chen G."/>
            <person name="Cahoon E.B."/>
            <person name="Gedil M."/>
            <person name="Stanke M."/>
            <person name="Haas B.J."/>
            <person name="Wortman J.R."/>
            <person name="Fraser-Liggett C.M."/>
            <person name="Ravel J."/>
            <person name="Rabinowicz P.D."/>
        </authorList>
    </citation>
    <scope>NUCLEOTIDE SEQUENCE [LARGE SCALE GENOMIC DNA]</scope>
    <source>
        <strain evidence="4">cv. Hale</strain>
    </source>
</reference>
<feature type="repeat" description="PPR" evidence="2">
    <location>
        <begin position="20"/>
        <end position="54"/>
    </location>
</feature>
<gene>
    <name evidence="3" type="ORF">RCOM_0522440</name>
</gene>
<dbReference type="Proteomes" id="UP000008311">
    <property type="component" value="Unassembled WGS sequence"/>
</dbReference>
<sequence length="57" mass="6423">MRSGDMGSARILFDQIPKKDSAAYNVMLDGYVKVGDMEFAQSLFDKMLARNVISYDL</sequence>
<dbReference type="Gene3D" id="1.25.40.10">
    <property type="entry name" value="Tetratricopeptide repeat domain"/>
    <property type="match status" value="1"/>
</dbReference>